<dbReference type="GO" id="GO:0046872">
    <property type="term" value="F:metal ion binding"/>
    <property type="evidence" value="ECO:0007669"/>
    <property type="project" value="UniProtKB-KW"/>
</dbReference>
<dbReference type="GO" id="GO:0005634">
    <property type="term" value="C:nucleus"/>
    <property type="evidence" value="ECO:0007669"/>
    <property type="project" value="TreeGrafter"/>
</dbReference>
<protein>
    <recommendedName>
        <fullName evidence="6">Deacetylase sirtuin-type domain-containing protein</fullName>
    </recommendedName>
</protein>
<feature type="region of interest" description="Disordered" evidence="5">
    <location>
        <begin position="313"/>
        <end position="387"/>
    </location>
</feature>
<feature type="active site" description="Proton acceptor" evidence="4">
    <location>
        <position position="142"/>
    </location>
</feature>
<keyword evidence="4" id="KW-0862">Zinc</keyword>
<keyword evidence="3" id="KW-0520">NAD</keyword>
<feature type="binding site" evidence="4">
    <location>
        <position position="178"/>
    </location>
    <ligand>
        <name>Zn(2+)</name>
        <dbReference type="ChEBI" id="CHEBI:29105"/>
    </ligand>
</feature>
<dbReference type="PANTHER" id="PTHR11085">
    <property type="entry name" value="NAD-DEPENDENT PROTEIN DEACYLASE SIRTUIN-5, MITOCHONDRIAL-RELATED"/>
    <property type="match status" value="1"/>
</dbReference>
<keyword evidence="8" id="KW-1185">Reference proteome</keyword>
<organism evidence="7 8">
    <name type="scientific">Mucor saturninus</name>
    <dbReference type="NCBI Taxonomy" id="64648"/>
    <lineage>
        <taxon>Eukaryota</taxon>
        <taxon>Fungi</taxon>
        <taxon>Fungi incertae sedis</taxon>
        <taxon>Mucoromycota</taxon>
        <taxon>Mucoromycotina</taxon>
        <taxon>Mucoromycetes</taxon>
        <taxon>Mucorales</taxon>
        <taxon>Mucorineae</taxon>
        <taxon>Mucoraceae</taxon>
        <taxon>Mucor</taxon>
    </lineage>
</organism>
<evidence type="ECO:0000256" key="3">
    <source>
        <dbReference type="ARBA" id="ARBA00023027"/>
    </source>
</evidence>
<dbReference type="Pfam" id="PF02146">
    <property type="entry name" value="SIR2"/>
    <property type="match status" value="1"/>
</dbReference>
<sequence length="387" mass="43633">MKYKIAISEPSEAIDPLVTNLSAYIAKSKRALIVTGAGISCSSGIPDFRSADGLYNLVKKKHPDIVLRGQELFDATLFRNEKTIQCFYTFMAELRSLISKANPTITHEFIQTLTNKGQLLRCYTQNIDFLEEDLDIPTIQLHGTMKEVKCTLCSSNYEFTDAYEKMFRAGEAPPCPRCVSIDVERTRLGKRQLAVGTLRPAIVLYNENHPNGDTIGQLQVSDLKKRPDLMIVMGTSLKIPALKKFIKQAARIIHEKPGGCVVFVNRTSPAKEWDNVFDYEVLGDSDEWVKMTNKKMANEKLMTQTANRLRRCVKEQDDDDDEEEEKENKKPARKTKSKKAPPSSVSTKTSSSKRAPLKRTLSKSQTTLQDFRVTKRRACTQKAGKAV</sequence>
<evidence type="ECO:0000256" key="5">
    <source>
        <dbReference type="SAM" id="MobiDB-lite"/>
    </source>
</evidence>
<dbReference type="PANTHER" id="PTHR11085:SF8">
    <property type="entry name" value="NAD-DEPENDENT HISTONE DEACETYLASE HST3"/>
    <property type="match status" value="1"/>
</dbReference>
<evidence type="ECO:0000313" key="7">
    <source>
        <dbReference type="EMBL" id="KAG2207729.1"/>
    </source>
</evidence>
<dbReference type="GO" id="GO:0017136">
    <property type="term" value="F:histone deacetylase activity, NAD-dependent"/>
    <property type="evidence" value="ECO:0007669"/>
    <property type="project" value="TreeGrafter"/>
</dbReference>
<dbReference type="InterPro" id="IPR003000">
    <property type="entry name" value="Sirtuin"/>
</dbReference>
<comment type="caution">
    <text evidence="7">The sequence shown here is derived from an EMBL/GenBank/DDBJ whole genome shotgun (WGS) entry which is preliminary data.</text>
</comment>
<dbReference type="InterPro" id="IPR026591">
    <property type="entry name" value="Sirtuin_cat_small_dom_sf"/>
</dbReference>
<feature type="binding site" evidence="4">
    <location>
        <position position="153"/>
    </location>
    <ligand>
        <name>Zn(2+)</name>
        <dbReference type="ChEBI" id="CHEBI:29105"/>
    </ligand>
</feature>
<dbReference type="Proteomes" id="UP000603453">
    <property type="component" value="Unassembled WGS sequence"/>
</dbReference>
<name>A0A8H7VAX8_9FUNG</name>
<evidence type="ECO:0000259" key="6">
    <source>
        <dbReference type="PROSITE" id="PS50305"/>
    </source>
</evidence>
<comment type="similarity">
    <text evidence="1">Belongs to the sirtuin family. Class I subfamily.</text>
</comment>
<dbReference type="Gene3D" id="3.30.1600.10">
    <property type="entry name" value="SIR2/SIRT2 'Small Domain"/>
    <property type="match status" value="1"/>
</dbReference>
<reference evidence="7" key="1">
    <citation type="submission" date="2020-12" db="EMBL/GenBank/DDBJ databases">
        <title>Metabolic potential, ecology and presence of endohyphal bacteria is reflected in genomic diversity of Mucoromycotina.</title>
        <authorList>
            <person name="Muszewska A."/>
            <person name="Okrasinska A."/>
            <person name="Steczkiewicz K."/>
            <person name="Drgas O."/>
            <person name="Orlowska M."/>
            <person name="Perlinska-Lenart U."/>
            <person name="Aleksandrzak-Piekarczyk T."/>
            <person name="Szatraj K."/>
            <person name="Zielenkiewicz U."/>
            <person name="Pilsyk S."/>
            <person name="Malc E."/>
            <person name="Mieczkowski P."/>
            <person name="Kruszewska J.S."/>
            <person name="Biernat P."/>
            <person name="Pawlowska J."/>
        </authorList>
    </citation>
    <scope>NUCLEOTIDE SEQUENCE</scope>
    <source>
        <strain evidence="7">WA0000017839</strain>
    </source>
</reference>
<evidence type="ECO:0000313" key="8">
    <source>
        <dbReference type="Proteomes" id="UP000603453"/>
    </source>
</evidence>
<evidence type="ECO:0000256" key="1">
    <source>
        <dbReference type="ARBA" id="ARBA00006924"/>
    </source>
</evidence>
<gene>
    <name evidence="7" type="ORF">INT47_011849</name>
</gene>
<dbReference type="EMBL" id="JAEPRD010000023">
    <property type="protein sequence ID" value="KAG2207729.1"/>
    <property type="molecule type" value="Genomic_DNA"/>
</dbReference>
<dbReference type="Gene3D" id="3.40.50.1220">
    <property type="entry name" value="TPP-binding domain"/>
    <property type="match status" value="1"/>
</dbReference>
<keyword evidence="2" id="KW-0808">Transferase</keyword>
<dbReference type="GO" id="GO:0070403">
    <property type="term" value="F:NAD+ binding"/>
    <property type="evidence" value="ECO:0007669"/>
    <property type="project" value="InterPro"/>
</dbReference>
<dbReference type="PROSITE" id="PS50305">
    <property type="entry name" value="SIRTUIN"/>
    <property type="match status" value="1"/>
</dbReference>
<proteinExistence type="inferred from homology"/>
<dbReference type="AlphaFoldDB" id="A0A8H7VAX8"/>
<feature type="compositionally biased region" description="Acidic residues" evidence="5">
    <location>
        <begin position="316"/>
        <end position="325"/>
    </location>
</feature>
<dbReference type="InterPro" id="IPR026590">
    <property type="entry name" value="Ssirtuin_cat_dom"/>
</dbReference>
<dbReference type="InterPro" id="IPR050134">
    <property type="entry name" value="NAD-dep_sirtuin_deacylases"/>
</dbReference>
<evidence type="ECO:0000256" key="4">
    <source>
        <dbReference type="PROSITE-ProRule" id="PRU00236"/>
    </source>
</evidence>
<feature type="binding site" evidence="4">
    <location>
        <position position="150"/>
    </location>
    <ligand>
        <name>Zn(2+)</name>
        <dbReference type="ChEBI" id="CHEBI:29105"/>
    </ligand>
</feature>
<accession>A0A8H7VAX8</accession>
<evidence type="ECO:0000256" key="2">
    <source>
        <dbReference type="ARBA" id="ARBA00022679"/>
    </source>
</evidence>
<feature type="binding site" evidence="4">
    <location>
        <position position="175"/>
    </location>
    <ligand>
        <name>Zn(2+)</name>
        <dbReference type="ChEBI" id="CHEBI:29105"/>
    </ligand>
</feature>
<dbReference type="OrthoDB" id="2919105at2759"/>
<dbReference type="SUPFAM" id="SSF52467">
    <property type="entry name" value="DHS-like NAD/FAD-binding domain"/>
    <property type="match status" value="1"/>
</dbReference>
<dbReference type="InterPro" id="IPR029035">
    <property type="entry name" value="DHS-like_NAD/FAD-binding_dom"/>
</dbReference>
<feature type="domain" description="Deacetylase sirtuin-type" evidence="6">
    <location>
        <begin position="7"/>
        <end position="327"/>
    </location>
</feature>
<feature type="compositionally biased region" description="Low complexity" evidence="5">
    <location>
        <begin position="340"/>
        <end position="354"/>
    </location>
</feature>
<keyword evidence="4" id="KW-0479">Metal-binding</keyword>